<dbReference type="Proteomes" id="UP000011626">
    <property type="component" value="Unassembled WGS sequence"/>
</dbReference>
<dbReference type="InterPro" id="IPR013762">
    <property type="entry name" value="Integrase-like_cat_sf"/>
</dbReference>
<evidence type="ECO:0000313" key="6">
    <source>
        <dbReference type="EMBL" id="ELZ21583.1"/>
    </source>
</evidence>
<evidence type="ECO:0000256" key="1">
    <source>
        <dbReference type="ARBA" id="ARBA00023125"/>
    </source>
</evidence>
<feature type="domain" description="Tyr recombinase" evidence="4">
    <location>
        <begin position="131"/>
        <end position="319"/>
    </location>
</feature>
<keyword evidence="7" id="KW-1185">Reference proteome</keyword>
<evidence type="ECO:0000256" key="2">
    <source>
        <dbReference type="ARBA" id="ARBA00023172"/>
    </source>
</evidence>
<dbReference type="RefSeq" id="WP_006885405.1">
    <property type="nucleotide sequence ID" value="NZ_AOIU01000039.1"/>
</dbReference>
<keyword evidence="1 3" id="KW-0238">DNA-binding</keyword>
<dbReference type="eggNOG" id="arCOG01242">
    <property type="taxonomic scope" value="Archaea"/>
</dbReference>
<keyword evidence="2" id="KW-0233">DNA recombination</keyword>
<dbReference type="PROSITE" id="PS51898">
    <property type="entry name" value="TYR_RECOMBINASE"/>
    <property type="match status" value="1"/>
</dbReference>
<evidence type="ECO:0000313" key="7">
    <source>
        <dbReference type="Proteomes" id="UP000011626"/>
    </source>
</evidence>
<dbReference type="InterPro" id="IPR002104">
    <property type="entry name" value="Integrase_catalytic"/>
</dbReference>
<dbReference type="Gene3D" id="1.10.443.10">
    <property type="entry name" value="Intergrase catalytic core"/>
    <property type="match status" value="1"/>
</dbReference>
<dbReference type="PROSITE" id="PS51900">
    <property type="entry name" value="CB"/>
    <property type="match status" value="1"/>
</dbReference>
<feature type="domain" description="Core-binding (CB)" evidence="5">
    <location>
        <begin position="27"/>
        <end position="111"/>
    </location>
</feature>
<dbReference type="GO" id="GO:0015074">
    <property type="term" value="P:DNA integration"/>
    <property type="evidence" value="ECO:0007669"/>
    <property type="project" value="InterPro"/>
</dbReference>
<dbReference type="GO" id="GO:0006310">
    <property type="term" value="P:DNA recombination"/>
    <property type="evidence" value="ECO:0007669"/>
    <property type="project" value="UniProtKB-KW"/>
</dbReference>
<dbReference type="SUPFAM" id="SSF56349">
    <property type="entry name" value="DNA breaking-rejoining enzymes"/>
    <property type="match status" value="1"/>
</dbReference>
<dbReference type="Pfam" id="PF00589">
    <property type="entry name" value="Phage_integrase"/>
    <property type="match status" value="1"/>
</dbReference>
<protein>
    <submittedName>
        <fullName evidence="6">Integrase family protein</fullName>
    </submittedName>
</protein>
<organism evidence="6 7">
    <name type="scientific">Halosimplex carlsbadense 2-9-1</name>
    <dbReference type="NCBI Taxonomy" id="797114"/>
    <lineage>
        <taxon>Archaea</taxon>
        <taxon>Methanobacteriati</taxon>
        <taxon>Methanobacteriota</taxon>
        <taxon>Stenosarchaea group</taxon>
        <taxon>Halobacteria</taxon>
        <taxon>Halobacteriales</taxon>
        <taxon>Haloarculaceae</taxon>
        <taxon>Halosimplex</taxon>
    </lineage>
</organism>
<accession>M0CG36</accession>
<reference evidence="6 7" key="1">
    <citation type="journal article" date="2014" name="PLoS Genet.">
        <title>Phylogenetically driven sequencing of extremely halophilic archaea reveals strategies for static and dynamic osmo-response.</title>
        <authorList>
            <person name="Becker E.A."/>
            <person name="Seitzer P.M."/>
            <person name="Tritt A."/>
            <person name="Larsen D."/>
            <person name="Krusor M."/>
            <person name="Yao A.I."/>
            <person name="Wu D."/>
            <person name="Madern D."/>
            <person name="Eisen J.A."/>
            <person name="Darling A.E."/>
            <person name="Facciotti M.T."/>
        </authorList>
    </citation>
    <scope>NUCLEOTIDE SEQUENCE [LARGE SCALE GENOMIC DNA]</scope>
    <source>
        <strain evidence="6 7">2-9-1</strain>
    </source>
</reference>
<name>M0CG36_9EURY</name>
<gene>
    <name evidence="6" type="ORF">C475_18701</name>
</gene>
<evidence type="ECO:0000256" key="3">
    <source>
        <dbReference type="PROSITE-ProRule" id="PRU01248"/>
    </source>
</evidence>
<comment type="caution">
    <text evidence="6">The sequence shown here is derived from an EMBL/GenBank/DDBJ whole genome shotgun (WGS) entry which is preliminary data.</text>
</comment>
<sequence>MNVDDPSGNDKKLPRQEDLLDEAHIAPVDKQSIKDFLVHMKSDGDIERHTMADRIRDLRLTSERADMPLTRMGHLDWDRFVVEELEENRGLSEGTIDNYKSAARKYFRWLDRSWYEEISFATADEKGKDLDPEDLFTRNEIDAMLEQGDARGKAVTALYAALGWRASAIASILTGDTDLEGETATVTLNEDAYTKGAEGTSPLTFARGYVASYLRGDHPCPERDDVPLIHKKQQYEDGDRALSTDRIRGIVKDMAEEAGIDRDRANLHNFRHTAVTRWRLQGIPDHRIQKRVKWAEGTDMFDIYDNPEEDKEVQSQAIAFGANDPGDFEDEEGGTEPGDGLGECSVCGETVRVNARYCQTCGNPLDVEAAQNVPPEDIQDPEETAEDLADMDGVLDEMSTATVIERLLQENPDLLDSLDFDLGD</sequence>
<dbReference type="InterPro" id="IPR044068">
    <property type="entry name" value="CB"/>
</dbReference>
<dbReference type="OrthoDB" id="144892at2157"/>
<evidence type="ECO:0000259" key="5">
    <source>
        <dbReference type="PROSITE" id="PS51900"/>
    </source>
</evidence>
<dbReference type="GO" id="GO:0003677">
    <property type="term" value="F:DNA binding"/>
    <property type="evidence" value="ECO:0007669"/>
    <property type="project" value="UniProtKB-UniRule"/>
</dbReference>
<dbReference type="STRING" id="797114.C475_18701"/>
<proteinExistence type="predicted"/>
<dbReference type="AlphaFoldDB" id="M0CG36"/>
<dbReference type="InterPro" id="IPR011010">
    <property type="entry name" value="DNA_brk_join_enz"/>
</dbReference>
<dbReference type="EMBL" id="AOIU01000039">
    <property type="protein sequence ID" value="ELZ21583.1"/>
    <property type="molecule type" value="Genomic_DNA"/>
</dbReference>
<evidence type="ECO:0000259" key="4">
    <source>
        <dbReference type="PROSITE" id="PS51898"/>
    </source>
</evidence>